<dbReference type="PATRIC" id="fig|740709.3.peg.1254"/>
<dbReference type="Proteomes" id="UP000014115">
    <property type="component" value="Unassembled WGS sequence"/>
</dbReference>
<reference evidence="1 2" key="1">
    <citation type="journal article" date="2012" name="J. Bacteriol.">
        <title>Genome Sequence of Idiomarina xiamenensis Type Strain 10-D-4.</title>
        <authorList>
            <person name="Lai Q."/>
            <person name="Wang L."/>
            <person name="Wang W."/>
            <person name="Shao Z."/>
        </authorList>
    </citation>
    <scope>NUCLEOTIDE SEQUENCE [LARGE SCALE GENOMIC DNA]</scope>
    <source>
        <strain evidence="1 2">10-D-4</strain>
    </source>
</reference>
<dbReference type="RefSeq" id="WP_008488392.1">
    <property type="nucleotide sequence ID" value="NZ_AMRG01000006.1"/>
</dbReference>
<evidence type="ECO:0000313" key="1">
    <source>
        <dbReference type="EMBL" id="EKE84250.1"/>
    </source>
</evidence>
<protein>
    <submittedName>
        <fullName evidence="1">Uncharacterized protein</fullName>
    </submittedName>
</protein>
<dbReference type="OrthoDB" id="4764643at2"/>
<dbReference type="AlphaFoldDB" id="K2L2X0"/>
<name>K2L2X0_9GAMM</name>
<accession>K2L2X0</accession>
<dbReference type="EMBL" id="AMRG01000006">
    <property type="protein sequence ID" value="EKE84250.1"/>
    <property type="molecule type" value="Genomic_DNA"/>
</dbReference>
<gene>
    <name evidence="1" type="ORF">A10D4_06141</name>
</gene>
<organism evidence="1 2">
    <name type="scientific">Idiomarina xiamenensis 10-D-4</name>
    <dbReference type="NCBI Taxonomy" id="740709"/>
    <lineage>
        <taxon>Bacteria</taxon>
        <taxon>Pseudomonadati</taxon>
        <taxon>Pseudomonadota</taxon>
        <taxon>Gammaproteobacteria</taxon>
        <taxon>Alteromonadales</taxon>
        <taxon>Idiomarinaceae</taxon>
        <taxon>Idiomarina</taxon>
    </lineage>
</organism>
<comment type="caution">
    <text evidence="1">The sequence shown here is derived from an EMBL/GenBank/DDBJ whole genome shotgun (WGS) entry which is preliminary data.</text>
</comment>
<keyword evidence="2" id="KW-1185">Reference proteome</keyword>
<sequence>MLEIAAKLQPFEAACWKQSEQYLTKAPDDFRRATRDFDALLQHFYMFSCCHWGCHGKEHVFEYLAGRSVSHLVSSHRLMLSGYYDESMSLVRSVGEIANLLNLFWVENSAVRTWLDAPQKQRMREFSPYAVRKRLRDHDWLIPFDDDHYRRLCEAVVHPTPKTRPNAHDDERQPALGAYFQAEGFETASWELYWALAVVTGPTAKLAILQQEHMEKMVDLTISLFEIAAKYVDSPTHEGG</sequence>
<proteinExistence type="predicted"/>
<evidence type="ECO:0000313" key="2">
    <source>
        <dbReference type="Proteomes" id="UP000014115"/>
    </source>
</evidence>